<dbReference type="GO" id="GO:0016618">
    <property type="term" value="F:hydroxypyruvate reductase [NAD(P)H] activity"/>
    <property type="evidence" value="ECO:0007669"/>
    <property type="project" value="TreeGrafter"/>
</dbReference>
<dbReference type="FunFam" id="3.40.50.720:FF:000213">
    <property type="entry name" value="Putative 2-hydroxyacid dehydrogenase"/>
    <property type="match status" value="1"/>
</dbReference>
<dbReference type="SUPFAM" id="SSF52283">
    <property type="entry name" value="Formate/glycerate dehydrogenase catalytic domain-like"/>
    <property type="match status" value="1"/>
</dbReference>
<keyword evidence="2 4" id="KW-0560">Oxidoreductase</keyword>
<evidence type="ECO:0000313" key="7">
    <source>
        <dbReference type="EMBL" id="AIJ49064.1"/>
    </source>
</evidence>
<feature type="domain" description="D-isomer specific 2-hydroxyacid dehydrogenase catalytic" evidence="5">
    <location>
        <begin position="19"/>
        <end position="311"/>
    </location>
</feature>
<dbReference type="SUPFAM" id="SSF51735">
    <property type="entry name" value="NAD(P)-binding Rossmann-fold domains"/>
    <property type="match status" value="1"/>
</dbReference>
<evidence type="ECO:0000313" key="8">
    <source>
        <dbReference type="Proteomes" id="UP000028782"/>
    </source>
</evidence>
<evidence type="ECO:0000259" key="5">
    <source>
        <dbReference type="Pfam" id="PF00389"/>
    </source>
</evidence>
<dbReference type="GO" id="GO:0051287">
    <property type="term" value="F:NAD binding"/>
    <property type="evidence" value="ECO:0007669"/>
    <property type="project" value="InterPro"/>
</dbReference>
<dbReference type="EMBL" id="CP006704">
    <property type="protein sequence ID" value="AIJ49064.1"/>
    <property type="molecule type" value="Genomic_DNA"/>
</dbReference>
<protein>
    <submittedName>
        <fullName evidence="7">2-hydroxyacid dehydrogenase</fullName>
    </submittedName>
</protein>
<dbReference type="RefSeq" id="WP_043375223.1">
    <property type="nucleotide sequence ID" value="NZ_CP006704.1"/>
</dbReference>
<dbReference type="PANTHER" id="PTHR10996">
    <property type="entry name" value="2-HYDROXYACID DEHYDROGENASE-RELATED"/>
    <property type="match status" value="1"/>
</dbReference>
<organism evidence="7 8">
    <name type="scientific">Comamonas testosteroni TK102</name>
    <dbReference type="NCBI Taxonomy" id="1392005"/>
    <lineage>
        <taxon>Bacteria</taxon>
        <taxon>Pseudomonadati</taxon>
        <taxon>Pseudomonadota</taxon>
        <taxon>Betaproteobacteria</taxon>
        <taxon>Burkholderiales</taxon>
        <taxon>Comamonadaceae</taxon>
        <taxon>Comamonas</taxon>
    </lineage>
</organism>
<name>A0A076PQK2_COMTE</name>
<dbReference type="Pfam" id="PF02826">
    <property type="entry name" value="2-Hacid_dh_C"/>
    <property type="match status" value="1"/>
</dbReference>
<keyword evidence="3" id="KW-0520">NAD</keyword>
<sequence>MKPALLVLNLQVPAHLQQMEQTFADFDVIYAPDADQAEAAIAAHGARVKCVCTIGATGLSAAQMQRMPGLSLVCAMGAGYENIDVAHAKAHGIAVGNGVGTNDDCVADHAMGLLIAAVRGIVKLDKATRAGIWRSALPLPANVSGKRLGIVGLGQIGAKIARRAAAFDMPVGYHNRKPREGVEHQYFDDLLALATWADVLLVATPGGAGTRHLINAEVLDALGEKGVLVNIARGSVVDTAALAEAVRAGRLAGAGLDVYESEPQPPQELIDLDAVVLTPHVGGWSPEAVQNSVDRFIANMRCHLDGKPLVSPI</sequence>
<dbReference type="Gene3D" id="3.40.50.720">
    <property type="entry name" value="NAD(P)-binding Rossmann-like Domain"/>
    <property type="match status" value="2"/>
</dbReference>
<dbReference type="InterPro" id="IPR006140">
    <property type="entry name" value="D-isomer_DH_NAD-bd"/>
</dbReference>
<dbReference type="GO" id="GO:0005829">
    <property type="term" value="C:cytosol"/>
    <property type="evidence" value="ECO:0007669"/>
    <property type="project" value="TreeGrafter"/>
</dbReference>
<dbReference type="Proteomes" id="UP000028782">
    <property type="component" value="Chromosome"/>
</dbReference>
<feature type="domain" description="D-isomer specific 2-hydroxyacid dehydrogenase NAD-binding" evidence="6">
    <location>
        <begin position="111"/>
        <end position="282"/>
    </location>
</feature>
<comment type="similarity">
    <text evidence="4">Belongs to the D-isomer specific 2-hydroxyacid dehydrogenase family.</text>
</comment>
<dbReference type="InterPro" id="IPR050223">
    <property type="entry name" value="D-isomer_2-hydroxyacid_DH"/>
</dbReference>
<dbReference type="PROSITE" id="PS00065">
    <property type="entry name" value="D_2_HYDROXYACID_DH_1"/>
    <property type="match status" value="1"/>
</dbReference>
<reference evidence="7 8" key="1">
    <citation type="journal article" date="2014" name="Genome Announc.">
        <title>Complete Genome Sequence of Polychlorinated Biphenyl Degrader Comamonas testosteroni TK102 (NBRC 109938).</title>
        <authorList>
            <person name="Fukuda K."/>
            <person name="Hosoyama A."/>
            <person name="Tsuchikane K."/>
            <person name="Ohji S."/>
            <person name="Yamazoe A."/>
            <person name="Fujita N."/>
            <person name="Shintani M."/>
            <person name="Kimbara K."/>
        </authorList>
    </citation>
    <scope>NUCLEOTIDE SEQUENCE [LARGE SCALE GENOMIC DNA]</scope>
    <source>
        <strain evidence="7">TK102</strain>
    </source>
</reference>
<proteinExistence type="inferred from homology"/>
<dbReference type="PANTHER" id="PTHR10996:SF178">
    <property type="entry name" value="2-HYDROXYACID DEHYDROGENASE YGL185C-RELATED"/>
    <property type="match status" value="1"/>
</dbReference>
<gene>
    <name evidence="7" type="ORF">O987_24960</name>
</gene>
<dbReference type="InterPro" id="IPR006139">
    <property type="entry name" value="D-isomer_2_OHA_DH_cat_dom"/>
</dbReference>
<dbReference type="InterPro" id="IPR036291">
    <property type="entry name" value="NAD(P)-bd_dom_sf"/>
</dbReference>
<dbReference type="KEGG" id="ctes:O987_24960"/>
<keyword evidence="1" id="KW-0521">NADP</keyword>
<evidence type="ECO:0000259" key="6">
    <source>
        <dbReference type="Pfam" id="PF02826"/>
    </source>
</evidence>
<dbReference type="Pfam" id="PF00389">
    <property type="entry name" value="2-Hacid_dh"/>
    <property type="match status" value="1"/>
</dbReference>
<dbReference type="InterPro" id="IPR029752">
    <property type="entry name" value="D-isomer_DH_CS1"/>
</dbReference>
<evidence type="ECO:0000256" key="3">
    <source>
        <dbReference type="ARBA" id="ARBA00023027"/>
    </source>
</evidence>
<dbReference type="HOGENOM" id="CLU_019796_1_2_4"/>
<evidence type="ECO:0000256" key="4">
    <source>
        <dbReference type="RuleBase" id="RU003719"/>
    </source>
</evidence>
<accession>A0A076PQK2</accession>
<dbReference type="CDD" id="cd12156">
    <property type="entry name" value="HPPR"/>
    <property type="match status" value="1"/>
</dbReference>
<dbReference type="GO" id="GO:0030267">
    <property type="term" value="F:glyoxylate reductase (NADPH) activity"/>
    <property type="evidence" value="ECO:0007669"/>
    <property type="project" value="TreeGrafter"/>
</dbReference>
<evidence type="ECO:0000256" key="2">
    <source>
        <dbReference type="ARBA" id="ARBA00023002"/>
    </source>
</evidence>
<dbReference type="AlphaFoldDB" id="A0A076PQK2"/>
<evidence type="ECO:0000256" key="1">
    <source>
        <dbReference type="ARBA" id="ARBA00022857"/>
    </source>
</evidence>